<sequence>MKNNLHYYLLLLVFTACATPYKVIQKDDVLLDKQLNQGEVVFNYASEEQYLTKTKRYRRKTARRDWYFVPVEVKNNSGKPIVLTRDRLQLFEAGSQCTIVDSGQIEKKLRQHPFRYLAYMLPAIIVASSEFPPVRGVNVGDRVYVGTTPSRALLFGGITALNFTVAYKSNQKLKTFMEEELWGKEVPAGGALQGWICLQRKEGQESLQELYFDWKH</sequence>
<dbReference type="PROSITE" id="PS51257">
    <property type="entry name" value="PROKAR_LIPOPROTEIN"/>
    <property type="match status" value="1"/>
</dbReference>
<keyword evidence="3" id="KW-1185">Reference proteome</keyword>
<feature type="signal peptide" evidence="1">
    <location>
        <begin position="1"/>
        <end position="18"/>
    </location>
</feature>
<proteinExistence type="predicted"/>
<accession>A0ABP9D333</accession>
<organism evidence="2 3">
    <name type="scientific">Algivirga pacifica</name>
    <dbReference type="NCBI Taxonomy" id="1162670"/>
    <lineage>
        <taxon>Bacteria</taxon>
        <taxon>Pseudomonadati</taxon>
        <taxon>Bacteroidota</taxon>
        <taxon>Cytophagia</taxon>
        <taxon>Cytophagales</taxon>
        <taxon>Flammeovirgaceae</taxon>
        <taxon>Algivirga</taxon>
    </lineage>
</organism>
<evidence type="ECO:0000313" key="3">
    <source>
        <dbReference type="Proteomes" id="UP001500298"/>
    </source>
</evidence>
<keyword evidence="1" id="KW-0732">Signal</keyword>
<name>A0ABP9D333_9BACT</name>
<evidence type="ECO:0000256" key="1">
    <source>
        <dbReference type="SAM" id="SignalP"/>
    </source>
</evidence>
<gene>
    <name evidence="2" type="ORF">GCM10023331_06430</name>
</gene>
<dbReference type="EMBL" id="BAABJX010000012">
    <property type="protein sequence ID" value="GAA4824628.1"/>
    <property type="molecule type" value="Genomic_DNA"/>
</dbReference>
<dbReference type="Proteomes" id="UP001500298">
    <property type="component" value="Unassembled WGS sequence"/>
</dbReference>
<dbReference type="RefSeq" id="WP_345369149.1">
    <property type="nucleotide sequence ID" value="NZ_BAABJX010000012.1"/>
</dbReference>
<evidence type="ECO:0000313" key="2">
    <source>
        <dbReference type="EMBL" id="GAA4824628.1"/>
    </source>
</evidence>
<feature type="chain" id="PRO_5045754154" description="Lipoprotein" evidence="1">
    <location>
        <begin position="19"/>
        <end position="216"/>
    </location>
</feature>
<reference evidence="3" key="1">
    <citation type="journal article" date="2019" name="Int. J. Syst. Evol. Microbiol.">
        <title>The Global Catalogue of Microorganisms (GCM) 10K type strain sequencing project: providing services to taxonomists for standard genome sequencing and annotation.</title>
        <authorList>
            <consortium name="The Broad Institute Genomics Platform"/>
            <consortium name="The Broad Institute Genome Sequencing Center for Infectious Disease"/>
            <person name="Wu L."/>
            <person name="Ma J."/>
        </authorList>
    </citation>
    <scope>NUCLEOTIDE SEQUENCE [LARGE SCALE GENOMIC DNA]</scope>
    <source>
        <strain evidence="3">JCM 18326</strain>
    </source>
</reference>
<evidence type="ECO:0008006" key="4">
    <source>
        <dbReference type="Google" id="ProtNLM"/>
    </source>
</evidence>
<comment type="caution">
    <text evidence="2">The sequence shown here is derived from an EMBL/GenBank/DDBJ whole genome shotgun (WGS) entry which is preliminary data.</text>
</comment>
<protein>
    <recommendedName>
        <fullName evidence="4">Lipoprotein</fullName>
    </recommendedName>
</protein>